<dbReference type="AlphaFoldDB" id="A0A093RSR6"/>
<feature type="non-terminal residue" evidence="1">
    <location>
        <position position="106"/>
    </location>
</feature>
<proteinExistence type="predicted"/>
<evidence type="ECO:0000313" key="1">
    <source>
        <dbReference type="EMBL" id="KFW73874.1"/>
    </source>
</evidence>
<evidence type="ECO:0000313" key="2">
    <source>
        <dbReference type="Proteomes" id="UP000053238"/>
    </source>
</evidence>
<accession>A0A093RSR6</accession>
<sequence>MSPSSVEMTCCCLRGFFLGEAPGGKSLGGIERLLASNAKDGDTVLVVKGGTAERKERGGKPKPSEYTGRIMSIGSTSSLIFISGTAGPSTADRAPLMVDGGAGAAT</sequence>
<dbReference type="Proteomes" id="UP000053238">
    <property type="component" value="Unassembled WGS sequence"/>
</dbReference>
<protein>
    <submittedName>
        <fullName evidence="1">Uncharacterized protein</fullName>
    </submittedName>
</protein>
<reference evidence="1 2" key="1">
    <citation type="submission" date="2014-04" db="EMBL/GenBank/DDBJ databases">
        <title>Genome evolution of avian class.</title>
        <authorList>
            <person name="Zhang G."/>
            <person name="Li C."/>
        </authorList>
    </citation>
    <scope>NUCLEOTIDE SEQUENCE [LARGE SCALE GENOMIC DNA]</scope>
    <source>
        <strain evidence="1">BGI_N336</strain>
    </source>
</reference>
<organism evidence="1 2">
    <name type="scientific">Phalacrocorax carbo</name>
    <name type="common">Great cormorant</name>
    <name type="synonym">Pelecanus carbo</name>
    <dbReference type="NCBI Taxonomy" id="9209"/>
    <lineage>
        <taxon>Eukaryota</taxon>
        <taxon>Metazoa</taxon>
        <taxon>Chordata</taxon>
        <taxon>Craniata</taxon>
        <taxon>Vertebrata</taxon>
        <taxon>Euteleostomi</taxon>
        <taxon>Archelosauria</taxon>
        <taxon>Archosauria</taxon>
        <taxon>Dinosauria</taxon>
        <taxon>Saurischia</taxon>
        <taxon>Theropoda</taxon>
        <taxon>Coelurosauria</taxon>
        <taxon>Aves</taxon>
        <taxon>Neognathae</taxon>
        <taxon>Neoaves</taxon>
        <taxon>Aequornithes</taxon>
        <taxon>Suliformes</taxon>
        <taxon>Phalacrocoracidae</taxon>
        <taxon>Phalacrocorax</taxon>
    </lineage>
</organism>
<dbReference type="EMBL" id="KL412129">
    <property type="protein sequence ID" value="KFW73874.1"/>
    <property type="molecule type" value="Genomic_DNA"/>
</dbReference>
<gene>
    <name evidence="1" type="ORF">N336_04526</name>
</gene>
<keyword evidence="2" id="KW-1185">Reference proteome</keyword>
<name>A0A093RSR6_PHACA</name>